<gene>
    <name evidence="3" type="ORF">TH53_06685</name>
</gene>
<dbReference type="PANTHER" id="PTHR16504">
    <property type="entry name" value="5'(3')-DEOXYRIBONUCLEOTIDASE"/>
    <property type="match status" value="1"/>
</dbReference>
<reference evidence="3 4" key="1">
    <citation type="submission" date="2015-01" db="EMBL/GenBank/DDBJ databases">
        <title>Draft genome sequence of Pedobacter sp. NL19 isolated from sludge of an effluent treatment pond in an abandoned uranium mine.</title>
        <authorList>
            <person name="Santos T."/>
            <person name="Caetano T."/>
            <person name="Covas C."/>
            <person name="Cruz A."/>
            <person name="Mendo S."/>
        </authorList>
    </citation>
    <scope>NUCLEOTIDE SEQUENCE [LARGE SCALE GENOMIC DNA]</scope>
    <source>
        <strain evidence="3 4">NL19</strain>
    </source>
</reference>
<dbReference type="EMBL" id="JXRA01000027">
    <property type="protein sequence ID" value="KIO77918.1"/>
    <property type="molecule type" value="Genomic_DNA"/>
</dbReference>
<dbReference type="InterPro" id="IPR010708">
    <property type="entry name" value="5'(3')-deoxyribonucleotidase"/>
</dbReference>
<dbReference type="Gene3D" id="3.40.50.1000">
    <property type="entry name" value="HAD superfamily/HAD-like"/>
    <property type="match status" value="1"/>
</dbReference>
<dbReference type="SUPFAM" id="SSF56784">
    <property type="entry name" value="HAD-like"/>
    <property type="match status" value="1"/>
</dbReference>
<dbReference type="SFLD" id="SFLDG01146">
    <property type="entry name" value="C1.2.2"/>
    <property type="match status" value="1"/>
</dbReference>
<evidence type="ECO:0000313" key="4">
    <source>
        <dbReference type="Proteomes" id="UP000032049"/>
    </source>
</evidence>
<feature type="active site" description="Proton donor" evidence="2">
    <location>
        <position position="13"/>
    </location>
</feature>
<dbReference type="PANTHER" id="PTHR16504:SF4">
    <property type="entry name" value="5'(3')-DEOXYRIBONUCLEOTIDASE"/>
    <property type="match status" value="1"/>
</dbReference>
<dbReference type="GO" id="GO:0008253">
    <property type="term" value="F:5'-nucleotidase activity"/>
    <property type="evidence" value="ECO:0007669"/>
    <property type="project" value="InterPro"/>
</dbReference>
<comment type="similarity">
    <text evidence="1">Belongs to the 5'(3')-deoxyribonucleotidase family.</text>
</comment>
<dbReference type="Proteomes" id="UP000032049">
    <property type="component" value="Unassembled WGS sequence"/>
</dbReference>
<comment type="caution">
    <text evidence="3">The sequence shown here is derived from an EMBL/GenBank/DDBJ whole genome shotgun (WGS) entry which is preliminary data.</text>
</comment>
<evidence type="ECO:0000313" key="3">
    <source>
        <dbReference type="EMBL" id="KIO77918.1"/>
    </source>
</evidence>
<dbReference type="InterPro" id="IPR023214">
    <property type="entry name" value="HAD_sf"/>
</dbReference>
<dbReference type="OrthoDB" id="278110at2"/>
<organism evidence="3 4">
    <name type="scientific">Pedobacter lusitanus</name>
    <dbReference type="NCBI Taxonomy" id="1503925"/>
    <lineage>
        <taxon>Bacteria</taxon>
        <taxon>Pseudomonadati</taxon>
        <taxon>Bacteroidota</taxon>
        <taxon>Sphingobacteriia</taxon>
        <taxon>Sphingobacteriales</taxon>
        <taxon>Sphingobacteriaceae</taxon>
        <taxon>Pedobacter</taxon>
    </lineage>
</organism>
<evidence type="ECO:0000256" key="1">
    <source>
        <dbReference type="ARBA" id="ARBA00009589"/>
    </source>
</evidence>
<feature type="active site" description="Nucleophile" evidence="2">
    <location>
        <position position="11"/>
    </location>
</feature>
<sequence>MNRDRKIIAIDMDGVLADIEAQFMAWYKKEHGVWISREERLGVPESEGFPDKTSIKKYVYTPGFFRTIPVMPGAIEAVKALMEDYEVYIVSAATEFPQCLTEKMEWLNEYFPFISWKNIVLCGDKSIIDTDYLIDDHCKNLDFCKGKPIMFNSSHNINQLHHTRVMNWNDVLDLFEKERSSAV</sequence>
<dbReference type="GO" id="GO:0009223">
    <property type="term" value="P:pyrimidine deoxyribonucleotide catabolic process"/>
    <property type="evidence" value="ECO:0007669"/>
    <property type="project" value="TreeGrafter"/>
</dbReference>
<dbReference type="Gene3D" id="1.10.40.40">
    <property type="entry name" value="Deoxyribonucleotidase, domain 2"/>
    <property type="match status" value="1"/>
</dbReference>
<accession>A0A0D0F8D3</accession>
<dbReference type="Pfam" id="PF06941">
    <property type="entry name" value="NT5C"/>
    <property type="match status" value="1"/>
</dbReference>
<name>A0A0D0F8D3_9SPHI</name>
<dbReference type="RefSeq" id="WP_041879954.1">
    <property type="nucleotide sequence ID" value="NZ_CP157278.1"/>
</dbReference>
<dbReference type="SFLD" id="SFLDS00003">
    <property type="entry name" value="Haloacid_Dehalogenase"/>
    <property type="match status" value="1"/>
</dbReference>
<proteinExistence type="inferred from homology"/>
<dbReference type="STRING" id="1503925.TH53_06685"/>
<dbReference type="AlphaFoldDB" id="A0A0D0F8D3"/>
<evidence type="ECO:0000256" key="2">
    <source>
        <dbReference type="PIRSR" id="PIRSR610708-1"/>
    </source>
</evidence>
<protein>
    <submittedName>
        <fullName evidence="3">5'-nucleotidase</fullName>
    </submittedName>
</protein>
<dbReference type="SFLD" id="SFLDG01126">
    <property type="entry name" value="C1.2:_Nucleotidase_Like"/>
    <property type="match status" value="1"/>
</dbReference>
<dbReference type="InterPro" id="IPR036412">
    <property type="entry name" value="HAD-like_sf"/>
</dbReference>
<keyword evidence="4" id="KW-1185">Reference proteome</keyword>